<dbReference type="PROSITE" id="PS00417">
    <property type="entry name" value="SYNAPTOBREVIN"/>
    <property type="match status" value="1"/>
</dbReference>
<proteinExistence type="inferred from homology"/>
<accession>A0A7S1T0Q0</accession>
<evidence type="ECO:0000256" key="8">
    <source>
        <dbReference type="ARBA" id="ARBA00023289"/>
    </source>
</evidence>
<dbReference type="Pfam" id="PF00957">
    <property type="entry name" value="Synaptobrevin"/>
    <property type="match status" value="1"/>
</dbReference>
<dbReference type="CDD" id="cd15867">
    <property type="entry name" value="R-SNARE_YKT6"/>
    <property type="match status" value="1"/>
</dbReference>
<keyword evidence="9" id="KW-0175">Coiled coil</keyword>
<dbReference type="InterPro" id="IPR042855">
    <property type="entry name" value="V_SNARE_CC"/>
</dbReference>
<keyword evidence="7" id="KW-0449">Lipoprotein</keyword>
<sequence>MKVTGLFLLKSNGPEAEPFILGHATDLNSFGYFQRGPVREMLNFASRTVCKRTQQGQRQSVAHEEYLIHVYNRGGLVGLAVVDQEYPARAAFCIINKLMDDFSAKVGDAWKGTQVDSTEADEMLQAAIVKYQDPASADKLMQIQKDLDETKIILHKTIESVLERGEKLEQLVDKSSDLSMASQMFYRQAKKTNSCCKMM</sequence>
<comment type="similarity">
    <text evidence="2">Belongs to the synaptobrevin family.</text>
</comment>
<dbReference type="Gene3D" id="3.30.450.50">
    <property type="entry name" value="Longin domain"/>
    <property type="match status" value="1"/>
</dbReference>
<feature type="domain" description="V-SNARE coiled-coil homology" evidence="11">
    <location>
        <begin position="139"/>
        <end position="199"/>
    </location>
</feature>
<dbReference type="InterPro" id="IPR045848">
    <property type="entry name" value="R-SNARE_YKT6"/>
</dbReference>
<evidence type="ECO:0000256" key="3">
    <source>
        <dbReference type="ARBA" id="ARBA00022475"/>
    </source>
</evidence>
<organism evidence="12">
    <name type="scientific">Tetraselmis chuii</name>
    <dbReference type="NCBI Taxonomy" id="63592"/>
    <lineage>
        <taxon>Eukaryota</taxon>
        <taxon>Viridiplantae</taxon>
        <taxon>Chlorophyta</taxon>
        <taxon>core chlorophytes</taxon>
        <taxon>Chlorodendrophyceae</taxon>
        <taxon>Chlorodendrales</taxon>
        <taxon>Chlorodendraceae</taxon>
        <taxon>Tetraselmis</taxon>
    </lineage>
</organism>
<dbReference type="AlphaFoldDB" id="A0A7S1T0Q0"/>
<dbReference type="InterPro" id="IPR001388">
    <property type="entry name" value="Synaptobrevin-like"/>
</dbReference>
<dbReference type="GO" id="GO:0005886">
    <property type="term" value="C:plasma membrane"/>
    <property type="evidence" value="ECO:0007669"/>
    <property type="project" value="UniProtKB-SubCell"/>
</dbReference>
<evidence type="ECO:0000256" key="7">
    <source>
        <dbReference type="ARBA" id="ARBA00023288"/>
    </source>
</evidence>
<dbReference type="EMBL" id="HBGG01032669">
    <property type="protein sequence ID" value="CAD9214833.1"/>
    <property type="molecule type" value="Transcribed_RNA"/>
</dbReference>
<dbReference type="PROSITE" id="PS50892">
    <property type="entry name" value="V_SNARE"/>
    <property type="match status" value="1"/>
</dbReference>
<dbReference type="CDD" id="cd14824">
    <property type="entry name" value="Longin"/>
    <property type="match status" value="1"/>
</dbReference>
<evidence type="ECO:0000256" key="5">
    <source>
        <dbReference type="ARBA" id="ARBA00023136"/>
    </source>
</evidence>
<dbReference type="PRINTS" id="PR00219">
    <property type="entry name" value="SYNAPTOBREVN"/>
</dbReference>
<keyword evidence="8" id="KW-0636">Prenylation</keyword>
<dbReference type="Pfam" id="PF13774">
    <property type="entry name" value="Longin"/>
    <property type="match status" value="1"/>
</dbReference>
<protein>
    <submittedName>
        <fullName evidence="12">Uncharacterized protein</fullName>
    </submittedName>
</protein>
<keyword evidence="3" id="KW-1003">Cell membrane</keyword>
<keyword evidence="5" id="KW-0472">Membrane</keyword>
<feature type="domain" description="Longin" evidence="10">
    <location>
        <begin position="7"/>
        <end position="107"/>
    </location>
</feature>
<evidence type="ECO:0000256" key="4">
    <source>
        <dbReference type="ARBA" id="ARBA00022481"/>
    </source>
</evidence>
<gene>
    <name evidence="12" type="ORF">TCHU04912_LOCUS17073</name>
</gene>
<evidence type="ECO:0000259" key="10">
    <source>
        <dbReference type="PROSITE" id="PS50859"/>
    </source>
</evidence>
<dbReference type="PROSITE" id="PS50859">
    <property type="entry name" value="LONGIN"/>
    <property type="match status" value="1"/>
</dbReference>
<evidence type="ECO:0000259" key="11">
    <source>
        <dbReference type="PROSITE" id="PS50892"/>
    </source>
</evidence>
<dbReference type="SUPFAM" id="SSF64356">
    <property type="entry name" value="SNARE-like"/>
    <property type="match status" value="1"/>
</dbReference>
<evidence type="ECO:0000256" key="9">
    <source>
        <dbReference type="PROSITE-ProRule" id="PRU00290"/>
    </source>
</evidence>
<evidence type="ECO:0000256" key="6">
    <source>
        <dbReference type="ARBA" id="ARBA00023139"/>
    </source>
</evidence>
<keyword evidence="6" id="KW-0564">Palmitate</keyword>
<evidence type="ECO:0000256" key="1">
    <source>
        <dbReference type="ARBA" id="ARBA00004342"/>
    </source>
</evidence>
<reference evidence="12" key="1">
    <citation type="submission" date="2021-01" db="EMBL/GenBank/DDBJ databases">
        <authorList>
            <person name="Corre E."/>
            <person name="Pelletier E."/>
            <person name="Niang G."/>
            <person name="Scheremetjew M."/>
            <person name="Finn R."/>
            <person name="Kale V."/>
            <person name="Holt S."/>
            <person name="Cochrane G."/>
            <person name="Meng A."/>
            <person name="Brown T."/>
            <person name="Cohen L."/>
        </authorList>
    </citation>
    <scope>NUCLEOTIDE SEQUENCE</scope>
    <source>
        <strain evidence="12">PLY429</strain>
    </source>
</reference>
<evidence type="ECO:0000256" key="2">
    <source>
        <dbReference type="ARBA" id="ARBA00008025"/>
    </source>
</evidence>
<dbReference type="PANTHER" id="PTHR45806:SF1">
    <property type="entry name" value="SYNAPTOBREVIN HOMOLOG YKT6"/>
    <property type="match status" value="1"/>
</dbReference>
<name>A0A7S1T0Q0_9CHLO</name>
<dbReference type="Gene3D" id="1.20.5.110">
    <property type="match status" value="1"/>
</dbReference>
<evidence type="ECO:0000313" key="12">
    <source>
        <dbReference type="EMBL" id="CAD9214833.1"/>
    </source>
</evidence>
<dbReference type="InterPro" id="IPR010908">
    <property type="entry name" value="Longin_dom"/>
</dbReference>
<keyword evidence="4" id="KW-0488">Methylation</keyword>
<dbReference type="InterPro" id="IPR011012">
    <property type="entry name" value="Longin-like_dom_sf"/>
</dbReference>
<dbReference type="GO" id="GO:0006888">
    <property type="term" value="P:endoplasmic reticulum to Golgi vesicle-mediated transport"/>
    <property type="evidence" value="ECO:0007669"/>
    <property type="project" value="TreeGrafter"/>
</dbReference>
<dbReference type="GO" id="GO:0005484">
    <property type="term" value="F:SNAP receptor activity"/>
    <property type="evidence" value="ECO:0007669"/>
    <property type="project" value="TreeGrafter"/>
</dbReference>
<comment type="subcellular location">
    <subcellularLocation>
        <location evidence="1">Cell membrane</location>
        <topology evidence="1">Lipid-anchor</topology>
        <orientation evidence="1">Cytoplasmic side</orientation>
    </subcellularLocation>
</comment>
<dbReference type="SUPFAM" id="SSF58038">
    <property type="entry name" value="SNARE fusion complex"/>
    <property type="match status" value="1"/>
</dbReference>
<dbReference type="PANTHER" id="PTHR45806">
    <property type="entry name" value="SYNAPTOBREVIN HOMOLOG YKT6"/>
    <property type="match status" value="1"/>
</dbReference>
<dbReference type="GO" id="GO:0005794">
    <property type="term" value="C:Golgi apparatus"/>
    <property type="evidence" value="ECO:0007669"/>
    <property type="project" value="TreeGrafter"/>
</dbReference>
<dbReference type="SMART" id="SM01270">
    <property type="entry name" value="Longin"/>
    <property type="match status" value="1"/>
</dbReference>